<evidence type="ECO:0000313" key="4">
    <source>
        <dbReference type="Proteomes" id="UP001470230"/>
    </source>
</evidence>
<name>A0ABR2KWT8_9EUKA</name>
<sequence>MSLNVKKYWETSTPPPPQNQIIGKYHVKGEIHRPTNYSYIYLSSNVNNKAEKVLKFVKCKRNETNKILNEVEIMKILKHPNILELDDYFLFKEYMCIVTQFLPLSSLHDLIIDHYNQGIPEDMASKIMYQLLDALNYLHKNNICHRDIKTENILMVDSDPKHPIVKLSDFGSAGYLAKDSKSNEFIGTYNFSAPEILQHIKYTKKVDIWSLGITLYVMLTGMLPFPSYSYSPIDCKYMIINGCLNYELLYDFGISNDAIDLIMKMCKVDPNLRITAEEAMKHPWIVSQRSNKNEAYTSESQIVEYYISK</sequence>
<dbReference type="EMBL" id="JAPFFF010000003">
    <property type="protein sequence ID" value="KAK8895528.1"/>
    <property type="molecule type" value="Genomic_DNA"/>
</dbReference>
<keyword evidence="1" id="KW-1133">Transmembrane helix</keyword>
<keyword evidence="1" id="KW-0812">Transmembrane</keyword>
<dbReference type="InterPro" id="IPR011009">
    <property type="entry name" value="Kinase-like_dom_sf"/>
</dbReference>
<dbReference type="Proteomes" id="UP001470230">
    <property type="component" value="Unassembled WGS sequence"/>
</dbReference>
<protein>
    <recommendedName>
        <fullName evidence="2">Protein kinase domain-containing protein</fullName>
    </recommendedName>
</protein>
<dbReference type="PANTHER" id="PTHR44167">
    <property type="entry name" value="OVARIAN-SPECIFIC SERINE/THREONINE-PROTEIN KINASE LOK-RELATED"/>
    <property type="match status" value="1"/>
</dbReference>
<dbReference type="PANTHER" id="PTHR44167:SF24">
    <property type="entry name" value="SERINE_THREONINE-PROTEIN KINASE CHK2"/>
    <property type="match status" value="1"/>
</dbReference>
<proteinExistence type="predicted"/>
<feature type="transmembrane region" description="Helical" evidence="1">
    <location>
        <begin position="208"/>
        <end position="228"/>
    </location>
</feature>
<keyword evidence="1" id="KW-0472">Membrane</keyword>
<gene>
    <name evidence="3" type="ORF">M9Y10_023995</name>
</gene>
<feature type="domain" description="Protein kinase" evidence="2">
    <location>
        <begin position="26"/>
        <end position="285"/>
    </location>
</feature>
<evidence type="ECO:0000259" key="2">
    <source>
        <dbReference type="PROSITE" id="PS50011"/>
    </source>
</evidence>
<reference evidence="3 4" key="1">
    <citation type="submission" date="2024-04" db="EMBL/GenBank/DDBJ databases">
        <title>Tritrichomonas musculus Genome.</title>
        <authorList>
            <person name="Alves-Ferreira E."/>
            <person name="Grigg M."/>
            <person name="Lorenzi H."/>
            <person name="Galac M."/>
        </authorList>
    </citation>
    <scope>NUCLEOTIDE SEQUENCE [LARGE SCALE GENOMIC DNA]</scope>
    <source>
        <strain evidence="3 4">EAF2021</strain>
    </source>
</reference>
<keyword evidence="4" id="KW-1185">Reference proteome</keyword>
<comment type="caution">
    <text evidence="3">The sequence shown here is derived from an EMBL/GenBank/DDBJ whole genome shotgun (WGS) entry which is preliminary data.</text>
</comment>
<dbReference type="Gene3D" id="1.10.510.10">
    <property type="entry name" value="Transferase(Phosphotransferase) domain 1"/>
    <property type="match status" value="1"/>
</dbReference>
<dbReference type="SUPFAM" id="SSF56112">
    <property type="entry name" value="Protein kinase-like (PK-like)"/>
    <property type="match status" value="1"/>
</dbReference>
<dbReference type="InterPro" id="IPR000719">
    <property type="entry name" value="Prot_kinase_dom"/>
</dbReference>
<dbReference type="InterPro" id="IPR008271">
    <property type="entry name" value="Ser/Thr_kinase_AS"/>
</dbReference>
<dbReference type="PROSITE" id="PS00108">
    <property type="entry name" value="PROTEIN_KINASE_ST"/>
    <property type="match status" value="1"/>
</dbReference>
<organism evidence="3 4">
    <name type="scientific">Tritrichomonas musculus</name>
    <dbReference type="NCBI Taxonomy" id="1915356"/>
    <lineage>
        <taxon>Eukaryota</taxon>
        <taxon>Metamonada</taxon>
        <taxon>Parabasalia</taxon>
        <taxon>Tritrichomonadida</taxon>
        <taxon>Tritrichomonadidae</taxon>
        <taxon>Tritrichomonas</taxon>
    </lineage>
</organism>
<dbReference type="SMART" id="SM00220">
    <property type="entry name" value="S_TKc"/>
    <property type="match status" value="1"/>
</dbReference>
<evidence type="ECO:0000256" key="1">
    <source>
        <dbReference type="SAM" id="Phobius"/>
    </source>
</evidence>
<dbReference type="Pfam" id="PF00069">
    <property type="entry name" value="Pkinase"/>
    <property type="match status" value="1"/>
</dbReference>
<dbReference type="Gene3D" id="3.30.200.20">
    <property type="entry name" value="Phosphorylase Kinase, domain 1"/>
    <property type="match status" value="1"/>
</dbReference>
<evidence type="ECO:0000313" key="3">
    <source>
        <dbReference type="EMBL" id="KAK8895528.1"/>
    </source>
</evidence>
<accession>A0ABR2KWT8</accession>
<dbReference type="PROSITE" id="PS50011">
    <property type="entry name" value="PROTEIN_KINASE_DOM"/>
    <property type="match status" value="1"/>
</dbReference>